<comment type="caution">
    <text evidence="1">The sequence shown here is derived from an EMBL/GenBank/DDBJ whole genome shotgun (WGS) entry which is preliminary data.</text>
</comment>
<evidence type="ECO:0000313" key="1">
    <source>
        <dbReference type="EMBL" id="KAK2916733.1"/>
    </source>
</evidence>
<reference evidence="1" key="1">
    <citation type="submission" date="2023-08" db="EMBL/GenBank/DDBJ databases">
        <title>Chromosome-level Genome Assembly of mud carp (Cirrhinus molitorella).</title>
        <authorList>
            <person name="Liu H."/>
        </authorList>
    </citation>
    <scope>NUCLEOTIDE SEQUENCE</scope>
    <source>
        <strain evidence="1">Prfri</strain>
        <tissue evidence="1">Muscle</tissue>
    </source>
</reference>
<organism evidence="1 2">
    <name type="scientific">Cirrhinus molitorella</name>
    <name type="common">mud carp</name>
    <dbReference type="NCBI Taxonomy" id="172907"/>
    <lineage>
        <taxon>Eukaryota</taxon>
        <taxon>Metazoa</taxon>
        <taxon>Chordata</taxon>
        <taxon>Craniata</taxon>
        <taxon>Vertebrata</taxon>
        <taxon>Euteleostomi</taxon>
        <taxon>Actinopterygii</taxon>
        <taxon>Neopterygii</taxon>
        <taxon>Teleostei</taxon>
        <taxon>Ostariophysi</taxon>
        <taxon>Cypriniformes</taxon>
        <taxon>Cyprinidae</taxon>
        <taxon>Labeoninae</taxon>
        <taxon>Labeonini</taxon>
        <taxon>Cirrhinus</taxon>
    </lineage>
</organism>
<accession>A0AA88TYE1</accession>
<dbReference type="EMBL" id="JAUYZG010000001">
    <property type="protein sequence ID" value="KAK2916733.1"/>
    <property type="molecule type" value="Genomic_DNA"/>
</dbReference>
<proteinExistence type="predicted"/>
<keyword evidence="2" id="KW-1185">Reference proteome</keyword>
<sequence>MQLGKVISVLASSGGVYPSGLMSDRGPDSAQPTSLLIFWAQALLELREEPTWSQNTQQHFWLKQRASYSRGFRTVDQTSHANRTKVCEETEAIRIIRSTSMWENCLFRQLKLSAGVTFDPIPLTSVNTTCGYSSLRHEDECYNSSLSPSPAASVYLSAVKDEETETPVMNDLEEFNKCYLAETNQASSTHTHRLQSGPLVSRCFLNG</sequence>
<name>A0AA88TYE1_9TELE</name>
<dbReference type="AlphaFoldDB" id="A0AA88TYE1"/>
<protein>
    <submittedName>
        <fullName evidence="1">Uncharacterized protein</fullName>
    </submittedName>
</protein>
<dbReference type="Proteomes" id="UP001187343">
    <property type="component" value="Unassembled WGS sequence"/>
</dbReference>
<evidence type="ECO:0000313" key="2">
    <source>
        <dbReference type="Proteomes" id="UP001187343"/>
    </source>
</evidence>
<gene>
    <name evidence="1" type="ORF">Q8A67_001107</name>
</gene>